<evidence type="ECO:0000259" key="1">
    <source>
        <dbReference type="PROSITE" id="PS51192"/>
    </source>
</evidence>
<accession>A0A261QU24</accession>
<protein>
    <submittedName>
        <fullName evidence="3">ATP-dependent helicase</fullName>
    </submittedName>
</protein>
<dbReference type="Gene3D" id="3.40.50.300">
    <property type="entry name" value="P-loop containing nucleotide triphosphate hydrolases"/>
    <property type="match status" value="2"/>
</dbReference>
<dbReference type="InterPro" id="IPR006935">
    <property type="entry name" value="Helicase/UvrB_N"/>
</dbReference>
<dbReference type="PROSITE" id="PS51194">
    <property type="entry name" value="HELICASE_CTER"/>
    <property type="match status" value="1"/>
</dbReference>
<dbReference type="PANTHER" id="PTHR47396:SF1">
    <property type="entry name" value="ATP-DEPENDENT HELICASE IRC3-RELATED"/>
    <property type="match status" value="1"/>
</dbReference>
<name>A0A261QU24_9BORD</name>
<dbReference type="InterPro" id="IPR050742">
    <property type="entry name" value="Helicase_Restrict-Modif_Enz"/>
</dbReference>
<dbReference type="PROSITE" id="PS51192">
    <property type="entry name" value="HELICASE_ATP_BIND_1"/>
    <property type="match status" value="1"/>
</dbReference>
<dbReference type="InterPro" id="IPR014001">
    <property type="entry name" value="Helicase_ATP-bd"/>
</dbReference>
<evidence type="ECO:0000313" key="3">
    <source>
        <dbReference type="EMBL" id="OZI16211.1"/>
    </source>
</evidence>
<gene>
    <name evidence="3" type="ORF">CAL19_16050</name>
</gene>
<feature type="domain" description="Helicase C-terminal" evidence="2">
    <location>
        <begin position="367"/>
        <end position="537"/>
    </location>
</feature>
<dbReference type="Proteomes" id="UP000216947">
    <property type="component" value="Unassembled WGS sequence"/>
</dbReference>
<sequence length="822" mass="90394">MACINCWSVLVARLNVQSERVQRLIDERLIPLFFVHGSIGALTRVLNSVLRDARVAGTLHPNRLHTLLSNDLDRGVNESTIELIEKAAGLAFAQDSSLKDRAAEAIAALRSEASRLHLFADATGSEAATRLGLPLAVAIRLNPAFAAGAYLANPSTISAEDLADQRVLPPDWGYQDTAVSRCLEAFSRRPNGRIGLILPTGAGKTRTALRIVLAMLARSADVKSPVYWVTHRRNLREQAHRELQKLIVQGHEQLSAERLTELANRIKFVMVGDLPALLEGAVIKPVLIVVDEAHHAAAPSYGPVFVNPWNAPVLLLTATPNRSDALPIGIDEIAYTITYRELAERRAVLTPKFLDLPVDNFDWSPEAIDDLADFIVERAASEFTKVLVLAPRVDRVEEFYHALANRLPLDHPLEQEDLGYVHGTGNSLGIGNEDFLARFSNKPRAILISAQLLLEGFDDPAINTVVLTYPSSSIIRLMQAAGRCVRYAPDKRAAYVVQARNDSLAYHFDQRWLYQEIDDFLRPRLLDLEYGSLDDLRSAATEVLLAHNVDPAVSARLLTRIESIVPGETCRLFLYGLPYFGAAEHFEVDAKWGATLESPEVSNLMRALFNGFCALGADLSDPSDYLLRDGAAHGLVKDTSPGSIWLAMTGLLTAAYFAKREVHGPTPIDSSGSRPYRANGATTWLKYVTFSYRPAVPSALGDFLGDCHNAEQVASLYLEDVAKYAVAVKVPLPLGGCEAFLLDSVAKQEFDDATSTLRTKLAEAEPEDQFGVLAAFIVGASYKELPARLLHRAEFLVNADRRERVLVLKDPLNLDLKEVFHA</sequence>
<dbReference type="GO" id="GO:0005829">
    <property type="term" value="C:cytosol"/>
    <property type="evidence" value="ECO:0007669"/>
    <property type="project" value="TreeGrafter"/>
</dbReference>
<dbReference type="CDD" id="cd18785">
    <property type="entry name" value="SF2_C"/>
    <property type="match status" value="1"/>
</dbReference>
<dbReference type="GO" id="GO:0003677">
    <property type="term" value="F:DNA binding"/>
    <property type="evidence" value="ECO:0007669"/>
    <property type="project" value="InterPro"/>
</dbReference>
<proteinExistence type="predicted"/>
<dbReference type="AlphaFoldDB" id="A0A261QU24"/>
<dbReference type="InterPro" id="IPR027417">
    <property type="entry name" value="P-loop_NTPase"/>
</dbReference>
<dbReference type="SMART" id="SM00487">
    <property type="entry name" value="DEXDc"/>
    <property type="match status" value="1"/>
</dbReference>
<dbReference type="Pfam" id="PF00271">
    <property type="entry name" value="Helicase_C"/>
    <property type="match status" value="1"/>
</dbReference>
<dbReference type="GO" id="GO:0016787">
    <property type="term" value="F:hydrolase activity"/>
    <property type="evidence" value="ECO:0007669"/>
    <property type="project" value="InterPro"/>
</dbReference>
<dbReference type="GO" id="GO:0004386">
    <property type="term" value="F:helicase activity"/>
    <property type="evidence" value="ECO:0007669"/>
    <property type="project" value="UniProtKB-KW"/>
</dbReference>
<keyword evidence="3" id="KW-0347">Helicase</keyword>
<reference evidence="4" key="1">
    <citation type="submission" date="2017-05" db="EMBL/GenBank/DDBJ databases">
        <title>Complete and WGS of Bordetella genogroups.</title>
        <authorList>
            <person name="Spilker T."/>
            <person name="Lipuma J."/>
        </authorList>
    </citation>
    <scope>NUCLEOTIDE SEQUENCE [LARGE SCALE GENOMIC DNA]</scope>
    <source>
        <strain evidence="4">AU18089</strain>
    </source>
</reference>
<comment type="caution">
    <text evidence="3">The sequence shown here is derived from an EMBL/GenBank/DDBJ whole genome shotgun (WGS) entry which is preliminary data.</text>
</comment>
<organism evidence="3 4">
    <name type="scientific">Bordetella genomosp. 7</name>
    <dbReference type="NCBI Taxonomy" id="1416805"/>
    <lineage>
        <taxon>Bacteria</taxon>
        <taxon>Pseudomonadati</taxon>
        <taxon>Pseudomonadota</taxon>
        <taxon>Betaproteobacteria</taxon>
        <taxon>Burkholderiales</taxon>
        <taxon>Alcaligenaceae</taxon>
        <taxon>Bordetella</taxon>
    </lineage>
</organism>
<dbReference type="GO" id="GO:0005524">
    <property type="term" value="F:ATP binding"/>
    <property type="evidence" value="ECO:0007669"/>
    <property type="project" value="InterPro"/>
</dbReference>
<keyword evidence="3" id="KW-0378">Hydrolase</keyword>
<evidence type="ECO:0000313" key="4">
    <source>
        <dbReference type="Proteomes" id="UP000216947"/>
    </source>
</evidence>
<evidence type="ECO:0000259" key="2">
    <source>
        <dbReference type="PROSITE" id="PS51194"/>
    </source>
</evidence>
<feature type="domain" description="Helicase ATP-binding" evidence="1">
    <location>
        <begin position="185"/>
        <end position="338"/>
    </location>
</feature>
<dbReference type="PANTHER" id="PTHR47396">
    <property type="entry name" value="TYPE I RESTRICTION ENZYME ECOKI R PROTEIN"/>
    <property type="match status" value="1"/>
</dbReference>
<dbReference type="SUPFAM" id="SSF52540">
    <property type="entry name" value="P-loop containing nucleoside triphosphate hydrolases"/>
    <property type="match status" value="1"/>
</dbReference>
<dbReference type="Pfam" id="PF04851">
    <property type="entry name" value="ResIII"/>
    <property type="match status" value="1"/>
</dbReference>
<keyword evidence="3" id="KW-0067">ATP-binding</keyword>
<dbReference type="EMBL" id="NEVK01000008">
    <property type="protein sequence ID" value="OZI16211.1"/>
    <property type="molecule type" value="Genomic_DNA"/>
</dbReference>
<dbReference type="InterPro" id="IPR001650">
    <property type="entry name" value="Helicase_C-like"/>
</dbReference>
<keyword evidence="4" id="KW-1185">Reference proteome</keyword>
<keyword evidence="3" id="KW-0547">Nucleotide-binding</keyword>